<evidence type="ECO:0000313" key="2">
    <source>
        <dbReference type="EMBL" id="KAG9338276.1"/>
    </source>
</evidence>
<gene>
    <name evidence="2" type="ORF">JZ751_026081</name>
</gene>
<evidence type="ECO:0000256" key="1">
    <source>
        <dbReference type="SAM" id="MobiDB-lite"/>
    </source>
</evidence>
<dbReference type="EMBL" id="JAFBMS010000070">
    <property type="protein sequence ID" value="KAG9338276.1"/>
    <property type="molecule type" value="Genomic_DNA"/>
</dbReference>
<keyword evidence="3" id="KW-1185">Reference proteome</keyword>
<feature type="region of interest" description="Disordered" evidence="1">
    <location>
        <begin position="1"/>
        <end position="24"/>
    </location>
</feature>
<evidence type="ECO:0000313" key="3">
    <source>
        <dbReference type="Proteomes" id="UP000824540"/>
    </source>
</evidence>
<organism evidence="2 3">
    <name type="scientific">Albula glossodonta</name>
    <name type="common">roundjaw bonefish</name>
    <dbReference type="NCBI Taxonomy" id="121402"/>
    <lineage>
        <taxon>Eukaryota</taxon>
        <taxon>Metazoa</taxon>
        <taxon>Chordata</taxon>
        <taxon>Craniata</taxon>
        <taxon>Vertebrata</taxon>
        <taxon>Euteleostomi</taxon>
        <taxon>Actinopterygii</taxon>
        <taxon>Neopterygii</taxon>
        <taxon>Teleostei</taxon>
        <taxon>Albuliformes</taxon>
        <taxon>Albulidae</taxon>
        <taxon>Albula</taxon>
    </lineage>
</organism>
<sequence length="72" mass="8182">MSLCHVYRPGRAPGAKGPGQRGPVGKQKPVFMLCWWGELMEERLIGKEQHWCGSQEELVLHVIRCELLSLHS</sequence>
<accession>A0A8T2NES4</accession>
<reference evidence="2" key="1">
    <citation type="thesis" date="2021" institute="BYU ScholarsArchive" country="Provo, UT, USA">
        <title>Applications of and Algorithms for Genome Assembly and Genomic Analyses with an Emphasis on Marine Teleosts.</title>
        <authorList>
            <person name="Pickett B.D."/>
        </authorList>
    </citation>
    <scope>NUCLEOTIDE SEQUENCE</scope>
    <source>
        <strain evidence="2">HI-2016</strain>
    </source>
</reference>
<dbReference type="AlphaFoldDB" id="A0A8T2NES4"/>
<protein>
    <submittedName>
        <fullName evidence="2">Uncharacterized protein</fullName>
    </submittedName>
</protein>
<comment type="caution">
    <text evidence="2">The sequence shown here is derived from an EMBL/GenBank/DDBJ whole genome shotgun (WGS) entry which is preliminary data.</text>
</comment>
<proteinExistence type="predicted"/>
<name>A0A8T2NES4_9TELE</name>
<dbReference type="Proteomes" id="UP000824540">
    <property type="component" value="Unassembled WGS sequence"/>
</dbReference>